<evidence type="ECO:0000313" key="2">
    <source>
        <dbReference type="EMBL" id="KAK9889577.1"/>
    </source>
</evidence>
<proteinExistence type="predicted"/>
<dbReference type="Proteomes" id="UP001431783">
    <property type="component" value="Unassembled WGS sequence"/>
</dbReference>
<evidence type="ECO:0000313" key="3">
    <source>
        <dbReference type="Proteomes" id="UP001431783"/>
    </source>
</evidence>
<reference evidence="2 3" key="1">
    <citation type="submission" date="2023-03" db="EMBL/GenBank/DDBJ databases">
        <title>Genome insight into feeding habits of ladybird beetles.</title>
        <authorList>
            <person name="Li H.-S."/>
            <person name="Huang Y.-H."/>
            <person name="Pang H."/>
        </authorList>
    </citation>
    <scope>NUCLEOTIDE SEQUENCE [LARGE SCALE GENOMIC DNA]</scope>
    <source>
        <strain evidence="2">SYSU_2023b</strain>
        <tissue evidence="2">Whole body</tissue>
    </source>
</reference>
<organism evidence="2 3">
    <name type="scientific">Henosepilachna vigintioctopunctata</name>
    <dbReference type="NCBI Taxonomy" id="420089"/>
    <lineage>
        <taxon>Eukaryota</taxon>
        <taxon>Metazoa</taxon>
        <taxon>Ecdysozoa</taxon>
        <taxon>Arthropoda</taxon>
        <taxon>Hexapoda</taxon>
        <taxon>Insecta</taxon>
        <taxon>Pterygota</taxon>
        <taxon>Neoptera</taxon>
        <taxon>Endopterygota</taxon>
        <taxon>Coleoptera</taxon>
        <taxon>Polyphaga</taxon>
        <taxon>Cucujiformia</taxon>
        <taxon>Coccinelloidea</taxon>
        <taxon>Coccinellidae</taxon>
        <taxon>Epilachninae</taxon>
        <taxon>Epilachnini</taxon>
        <taxon>Henosepilachna</taxon>
    </lineage>
</organism>
<gene>
    <name evidence="2" type="ORF">WA026_006949</name>
</gene>
<dbReference type="EMBL" id="JARQZJ010000123">
    <property type="protein sequence ID" value="KAK9889577.1"/>
    <property type="molecule type" value="Genomic_DNA"/>
</dbReference>
<keyword evidence="3" id="KW-1185">Reference proteome</keyword>
<feature type="compositionally biased region" description="Polar residues" evidence="1">
    <location>
        <begin position="1"/>
        <end position="13"/>
    </location>
</feature>
<accession>A0AAW1VBA8</accession>
<name>A0AAW1VBA8_9CUCU</name>
<dbReference type="AlphaFoldDB" id="A0AAW1VBA8"/>
<evidence type="ECO:0000256" key="1">
    <source>
        <dbReference type="SAM" id="MobiDB-lite"/>
    </source>
</evidence>
<feature type="compositionally biased region" description="Basic and acidic residues" evidence="1">
    <location>
        <begin position="15"/>
        <end position="36"/>
    </location>
</feature>
<sequence>MISSPSETHQLLNSIREHVDRAPNSKPPEEHHEENHSPPLILGQMECGSSLLLCAERMSSVSSDLYDGNTEITLDYVLYDAYGLNLKGAGFGIHPSSGVATKLNQNMKS</sequence>
<feature type="region of interest" description="Disordered" evidence="1">
    <location>
        <begin position="1"/>
        <end position="40"/>
    </location>
</feature>
<protein>
    <submittedName>
        <fullName evidence="2">Uncharacterized protein</fullName>
    </submittedName>
</protein>
<comment type="caution">
    <text evidence="2">The sequence shown here is derived from an EMBL/GenBank/DDBJ whole genome shotgun (WGS) entry which is preliminary data.</text>
</comment>